<name>A0A371FV41_MUCPR</name>
<dbReference type="AlphaFoldDB" id="A0A371FV41"/>
<feature type="non-terminal residue" evidence="1">
    <location>
        <position position="110"/>
    </location>
</feature>
<evidence type="ECO:0000313" key="1">
    <source>
        <dbReference type="EMBL" id="RDX82189.1"/>
    </source>
</evidence>
<gene>
    <name evidence="1" type="ORF">CR513_37054</name>
</gene>
<organism evidence="1 2">
    <name type="scientific">Mucuna pruriens</name>
    <name type="common">Velvet bean</name>
    <name type="synonym">Dolichos pruriens</name>
    <dbReference type="NCBI Taxonomy" id="157652"/>
    <lineage>
        <taxon>Eukaryota</taxon>
        <taxon>Viridiplantae</taxon>
        <taxon>Streptophyta</taxon>
        <taxon>Embryophyta</taxon>
        <taxon>Tracheophyta</taxon>
        <taxon>Spermatophyta</taxon>
        <taxon>Magnoliopsida</taxon>
        <taxon>eudicotyledons</taxon>
        <taxon>Gunneridae</taxon>
        <taxon>Pentapetalae</taxon>
        <taxon>rosids</taxon>
        <taxon>fabids</taxon>
        <taxon>Fabales</taxon>
        <taxon>Fabaceae</taxon>
        <taxon>Papilionoideae</taxon>
        <taxon>50 kb inversion clade</taxon>
        <taxon>NPAAA clade</taxon>
        <taxon>indigoferoid/millettioid clade</taxon>
        <taxon>Phaseoleae</taxon>
        <taxon>Mucuna</taxon>
    </lineage>
</organism>
<sequence length="110" mass="12992">MARCFVGRITVEEFEEGKTTNLPFSKASSISWEEHTYRNKVPLLKRTREQVSNEKLQIENCRTEIQFVDIFNKTLKRERFRCLKDSIGIKMRDLRRAREAGHDPFLSGDL</sequence>
<dbReference type="EMBL" id="QJKJ01007703">
    <property type="protein sequence ID" value="RDX82189.1"/>
    <property type="molecule type" value="Genomic_DNA"/>
</dbReference>
<reference evidence="1" key="1">
    <citation type="submission" date="2018-05" db="EMBL/GenBank/DDBJ databases">
        <title>Draft genome of Mucuna pruriens seed.</title>
        <authorList>
            <person name="Nnadi N.E."/>
            <person name="Vos R."/>
            <person name="Hasami M.H."/>
            <person name="Devisetty U.K."/>
            <person name="Aguiy J.C."/>
        </authorList>
    </citation>
    <scope>NUCLEOTIDE SEQUENCE [LARGE SCALE GENOMIC DNA]</scope>
    <source>
        <strain evidence="1">JCA_2017</strain>
    </source>
</reference>
<comment type="caution">
    <text evidence="1">The sequence shown here is derived from an EMBL/GenBank/DDBJ whole genome shotgun (WGS) entry which is preliminary data.</text>
</comment>
<accession>A0A371FV41</accession>
<evidence type="ECO:0000313" key="2">
    <source>
        <dbReference type="Proteomes" id="UP000257109"/>
    </source>
</evidence>
<proteinExistence type="predicted"/>
<dbReference type="Proteomes" id="UP000257109">
    <property type="component" value="Unassembled WGS sequence"/>
</dbReference>
<feature type="non-terminal residue" evidence="1">
    <location>
        <position position="1"/>
    </location>
</feature>
<keyword evidence="2" id="KW-1185">Reference proteome</keyword>
<protein>
    <submittedName>
        <fullName evidence="1">Uncharacterized protein</fullName>
    </submittedName>
</protein>